<reference evidence="2 3" key="1">
    <citation type="submission" date="2019-11" db="EMBL/GenBank/DDBJ databases">
        <title>Whole genome sequence of Oryza granulata.</title>
        <authorList>
            <person name="Li W."/>
        </authorList>
    </citation>
    <scope>NUCLEOTIDE SEQUENCE [LARGE SCALE GENOMIC DNA]</scope>
    <source>
        <strain evidence="3">cv. Menghai</strain>
        <tissue evidence="2">Leaf</tissue>
    </source>
</reference>
<evidence type="ECO:0000313" key="3">
    <source>
        <dbReference type="Proteomes" id="UP000479710"/>
    </source>
</evidence>
<organism evidence="2 3">
    <name type="scientific">Oryza meyeriana var. granulata</name>
    <dbReference type="NCBI Taxonomy" id="110450"/>
    <lineage>
        <taxon>Eukaryota</taxon>
        <taxon>Viridiplantae</taxon>
        <taxon>Streptophyta</taxon>
        <taxon>Embryophyta</taxon>
        <taxon>Tracheophyta</taxon>
        <taxon>Spermatophyta</taxon>
        <taxon>Magnoliopsida</taxon>
        <taxon>Liliopsida</taxon>
        <taxon>Poales</taxon>
        <taxon>Poaceae</taxon>
        <taxon>BOP clade</taxon>
        <taxon>Oryzoideae</taxon>
        <taxon>Oryzeae</taxon>
        <taxon>Oryzinae</taxon>
        <taxon>Oryza</taxon>
        <taxon>Oryza meyeriana</taxon>
    </lineage>
</organism>
<dbReference type="AlphaFoldDB" id="A0A6G1F974"/>
<proteinExistence type="predicted"/>
<keyword evidence="3" id="KW-1185">Reference proteome</keyword>
<gene>
    <name evidence="2" type="ORF">E2562_018012</name>
</gene>
<accession>A0A6G1F974</accession>
<comment type="caution">
    <text evidence="2">The sequence shown here is derived from an EMBL/GenBank/DDBJ whole genome shotgun (WGS) entry which is preliminary data.</text>
</comment>
<sequence>MVTMLAAHGSPPTRSKVDVNGWLEAFAAHPVIGTTSSSVSKSRGGATRELGARVLSSTAIEIRRTSSRASGQQLRRHRIQSPRPSPLPDRASRATLATAPNSVIGCHVPQTAADERN</sequence>
<feature type="region of interest" description="Disordered" evidence="1">
    <location>
        <begin position="61"/>
        <end position="117"/>
    </location>
</feature>
<name>A0A6G1F974_9ORYZ</name>
<dbReference type="Proteomes" id="UP000479710">
    <property type="component" value="Unassembled WGS sequence"/>
</dbReference>
<protein>
    <submittedName>
        <fullName evidence="2">Uncharacterized protein</fullName>
    </submittedName>
</protein>
<evidence type="ECO:0000256" key="1">
    <source>
        <dbReference type="SAM" id="MobiDB-lite"/>
    </source>
</evidence>
<evidence type="ECO:0000313" key="2">
    <source>
        <dbReference type="EMBL" id="KAF0933393.1"/>
    </source>
</evidence>
<dbReference type="EMBL" id="SPHZ02000001">
    <property type="protein sequence ID" value="KAF0933393.1"/>
    <property type="molecule type" value="Genomic_DNA"/>
</dbReference>